<dbReference type="EMBL" id="CP076723">
    <property type="protein sequence ID" value="QWV95688.1"/>
    <property type="molecule type" value="Genomic_DNA"/>
</dbReference>
<evidence type="ECO:0000313" key="1">
    <source>
        <dbReference type="EMBL" id="QWV95688.1"/>
    </source>
</evidence>
<keyword evidence="2" id="KW-1185">Reference proteome</keyword>
<proteinExistence type="predicted"/>
<name>A0ABX8JBI9_9BACT</name>
<organism evidence="1 2">
    <name type="scientific">Geomonas oryzisoli</name>
    <dbReference type="NCBI Taxonomy" id="2847992"/>
    <lineage>
        <taxon>Bacteria</taxon>
        <taxon>Pseudomonadati</taxon>
        <taxon>Thermodesulfobacteriota</taxon>
        <taxon>Desulfuromonadia</taxon>
        <taxon>Geobacterales</taxon>
        <taxon>Geobacteraceae</taxon>
        <taxon>Geomonas</taxon>
    </lineage>
</organism>
<evidence type="ECO:0008006" key="3">
    <source>
        <dbReference type="Google" id="ProtNLM"/>
    </source>
</evidence>
<evidence type="ECO:0000313" key="2">
    <source>
        <dbReference type="Proteomes" id="UP000683557"/>
    </source>
</evidence>
<protein>
    <recommendedName>
        <fullName evidence="3">SCP2 domain-containing protein</fullName>
    </recommendedName>
</protein>
<sequence>MISEMEAAFCKGVFDAETVFRFHLGEDTVTIVVGPDGYRVVRGATPEPVDCECTTGADMFKRIWYDGYRPGIMDFLGGAITCDNPFLLPAFLKAFGR</sequence>
<accession>A0ABX8JBI9</accession>
<dbReference type="Proteomes" id="UP000683557">
    <property type="component" value="Chromosome"/>
</dbReference>
<gene>
    <name evidence="1" type="ORF">KP004_09610</name>
</gene>
<reference evidence="1 2" key="1">
    <citation type="submission" date="2021-06" db="EMBL/GenBank/DDBJ databases">
        <title>Gemonas diversity in paddy soil.</title>
        <authorList>
            <person name="Liu G."/>
        </authorList>
    </citation>
    <scope>NUCLEOTIDE SEQUENCE [LARGE SCALE GENOMIC DNA]</scope>
    <source>
        <strain evidence="1 2">RG10</strain>
    </source>
</reference>